<keyword evidence="8" id="KW-1185">Reference proteome</keyword>
<dbReference type="NCBIfam" id="NF033518">
    <property type="entry name" value="transpos_IS607"/>
    <property type="match status" value="1"/>
</dbReference>
<evidence type="ECO:0000256" key="5">
    <source>
        <dbReference type="SAM" id="Coils"/>
    </source>
</evidence>
<evidence type="ECO:0000259" key="6">
    <source>
        <dbReference type="PROSITE" id="PS51736"/>
    </source>
</evidence>
<feature type="coiled-coil region" evidence="5">
    <location>
        <begin position="180"/>
        <end position="208"/>
    </location>
</feature>
<keyword evidence="5" id="KW-0175">Coiled coil</keyword>
<dbReference type="InterPro" id="IPR048046">
    <property type="entry name" value="Transpos_IS607"/>
</dbReference>
<dbReference type="PROSITE" id="PS51736">
    <property type="entry name" value="RECOMBINASES_3"/>
    <property type="match status" value="1"/>
</dbReference>
<organism evidence="7 8">
    <name type="scientific">Microcoleus anatoxicus PTRS2</name>
    <dbReference type="NCBI Taxonomy" id="2705321"/>
    <lineage>
        <taxon>Bacteria</taxon>
        <taxon>Bacillati</taxon>
        <taxon>Cyanobacteriota</taxon>
        <taxon>Cyanophyceae</taxon>
        <taxon>Oscillatoriophycideae</taxon>
        <taxon>Oscillatoriales</taxon>
        <taxon>Microcoleaceae</taxon>
        <taxon>Microcoleus</taxon>
        <taxon>Microcoleus anatoxicus</taxon>
    </lineage>
</organism>
<feature type="domain" description="Resolvase/invertase-type recombinase catalytic" evidence="6">
    <location>
        <begin position="59"/>
        <end position="209"/>
    </location>
</feature>
<feature type="active site" description="O-(5'-phospho-DNA)-serine intermediate" evidence="4">
    <location>
        <position position="67"/>
    </location>
</feature>
<dbReference type="Gene3D" id="1.10.1660.10">
    <property type="match status" value="1"/>
</dbReference>
<dbReference type="InterPro" id="IPR006119">
    <property type="entry name" value="Resolv_N"/>
</dbReference>
<evidence type="ECO:0000256" key="4">
    <source>
        <dbReference type="PROSITE-ProRule" id="PRU10137"/>
    </source>
</evidence>
<evidence type="ECO:0000256" key="2">
    <source>
        <dbReference type="ARBA" id="ARBA00023125"/>
    </source>
</evidence>
<keyword evidence="1" id="KW-0229">DNA integration</keyword>
<dbReference type="PANTHER" id="PTHR36172:SF1">
    <property type="entry name" value="RESOLVASE-RELATED"/>
    <property type="match status" value="1"/>
</dbReference>
<sequence>MAKYVKPKVAANTLGVCLRTLRRWEANGNISTVKTPSGQRRYDIEKFIKQESEPDSRRATVVYARVSTRPQKADLDRQVERLSALYPGAEVVKEVGGGLNFRRKGLINLLGRVLRGDIAIIVVAHKDRLARFGFDIIEWLCEQFDCKIVVLNQISLSPHAELVQDIVAILHSFSSRLYSIRRLENQIKQELQVESEAQKEAEKVAQQNT</sequence>
<dbReference type="PROSITE" id="PS00397">
    <property type="entry name" value="RECOMBINASES_1"/>
    <property type="match status" value="1"/>
</dbReference>
<dbReference type="InterPro" id="IPR041718">
    <property type="entry name" value="IS607_transposase-like"/>
</dbReference>
<dbReference type="Gene3D" id="3.40.50.1390">
    <property type="entry name" value="Resolvase, N-terminal catalytic domain"/>
    <property type="match status" value="1"/>
</dbReference>
<dbReference type="RefSeq" id="WP_340520551.1">
    <property type="nucleotide sequence ID" value="NZ_JBBLXS010000201.1"/>
</dbReference>
<protein>
    <submittedName>
        <fullName evidence="7">IS607 family transposase</fullName>
    </submittedName>
</protein>
<accession>A0ABU8YPG9</accession>
<evidence type="ECO:0000256" key="1">
    <source>
        <dbReference type="ARBA" id="ARBA00022908"/>
    </source>
</evidence>
<evidence type="ECO:0000256" key="3">
    <source>
        <dbReference type="ARBA" id="ARBA00023172"/>
    </source>
</evidence>
<dbReference type="SUPFAM" id="SSF53041">
    <property type="entry name" value="Resolvase-like"/>
    <property type="match status" value="1"/>
</dbReference>
<dbReference type="SMART" id="SM00857">
    <property type="entry name" value="Resolvase"/>
    <property type="match status" value="1"/>
</dbReference>
<gene>
    <name evidence="7" type="ORF">WMG39_15775</name>
</gene>
<dbReference type="InterPro" id="IPR036162">
    <property type="entry name" value="Resolvase-like_N_sf"/>
</dbReference>
<dbReference type="CDD" id="cd03769">
    <property type="entry name" value="SR_IS607_transposase_like"/>
    <property type="match status" value="1"/>
</dbReference>
<reference evidence="7 8" key="1">
    <citation type="journal article" date="2020" name="Harmful Algae">
        <title>Molecular and morphological characterization of a novel dihydroanatoxin-a producing Microcoleus species (cyanobacteria) from the Russian River, California, USA.</title>
        <authorList>
            <person name="Conklin K.Y."/>
            <person name="Stancheva R."/>
            <person name="Otten T.G."/>
            <person name="Fadness R."/>
            <person name="Boyer G.L."/>
            <person name="Read B."/>
            <person name="Zhang X."/>
            <person name="Sheath R.G."/>
        </authorList>
    </citation>
    <scope>NUCLEOTIDE SEQUENCE [LARGE SCALE GENOMIC DNA]</scope>
    <source>
        <strain evidence="7 8">PTRS2</strain>
    </source>
</reference>
<dbReference type="PANTHER" id="PTHR36172">
    <property type="match status" value="1"/>
</dbReference>
<evidence type="ECO:0000313" key="7">
    <source>
        <dbReference type="EMBL" id="MEK0186299.1"/>
    </source>
</evidence>
<evidence type="ECO:0000313" key="8">
    <source>
        <dbReference type="Proteomes" id="UP001384579"/>
    </source>
</evidence>
<dbReference type="InterPro" id="IPR000551">
    <property type="entry name" value="MerR-type_HTH_dom"/>
</dbReference>
<dbReference type="Pfam" id="PF13411">
    <property type="entry name" value="MerR_1"/>
    <property type="match status" value="1"/>
</dbReference>
<dbReference type="InterPro" id="IPR006118">
    <property type="entry name" value="Recombinase_CS"/>
</dbReference>
<dbReference type="InterPro" id="IPR051491">
    <property type="entry name" value="Recombinase/Transposase-rel"/>
</dbReference>
<keyword evidence="2" id="KW-0238">DNA-binding</keyword>
<comment type="caution">
    <text evidence="7">The sequence shown here is derived from an EMBL/GenBank/DDBJ whole genome shotgun (WGS) entry which is preliminary data.</text>
</comment>
<dbReference type="EMBL" id="JBBLXS010000201">
    <property type="protein sequence ID" value="MEK0186299.1"/>
    <property type="molecule type" value="Genomic_DNA"/>
</dbReference>
<dbReference type="Gene3D" id="1.10.287.2170">
    <property type="match status" value="1"/>
</dbReference>
<name>A0ABU8YPG9_9CYAN</name>
<dbReference type="SUPFAM" id="SSF46955">
    <property type="entry name" value="Putative DNA-binding domain"/>
    <property type="match status" value="1"/>
</dbReference>
<dbReference type="Pfam" id="PF00239">
    <property type="entry name" value="Resolvase"/>
    <property type="match status" value="1"/>
</dbReference>
<dbReference type="Proteomes" id="UP001384579">
    <property type="component" value="Unassembled WGS sequence"/>
</dbReference>
<dbReference type="InterPro" id="IPR009061">
    <property type="entry name" value="DNA-bd_dom_put_sf"/>
</dbReference>
<proteinExistence type="predicted"/>
<keyword evidence="3" id="KW-0233">DNA recombination</keyword>